<dbReference type="CDD" id="cd16021">
    <property type="entry name" value="ALP_like"/>
    <property type="match status" value="1"/>
</dbReference>
<dbReference type="FunFam" id="3.40.720.10:FF:000017">
    <property type="entry name" value="Predicted protein"/>
    <property type="match status" value="1"/>
</dbReference>
<keyword evidence="2" id="KW-1133">Transmembrane helix</keyword>
<evidence type="ECO:0000256" key="1">
    <source>
        <dbReference type="SAM" id="MobiDB-lite"/>
    </source>
</evidence>
<dbReference type="PANTHER" id="PTHR10974">
    <property type="entry name" value="FI08016P-RELATED"/>
    <property type="match status" value="1"/>
</dbReference>
<evidence type="ECO:0000256" key="2">
    <source>
        <dbReference type="SAM" id="Phobius"/>
    </source>
</evidence>
<feature type="region of interest" description="Disordered" evidence="1">
    <location>
        <begin position="140"/>
        <end position="160"/>
    </location>
</feature>
<dbReference type="AlphaFoldDB" id="A0AAV4AMX9"/>
<evidence type="ECO:0000313" key="3">
    <source>
        <dbReference type="EMBL" id="GFO08705.1"/>
    </source>
</evidence>
<feature type="transmembrane region" description="Helical" evidence="2">
    <location>
        <begin position="43"/>
        <end position="65"/>
    </location>
</feature>
<evidence type="ECO:0008006" key="5">
    <source>
        <dbReference type="Google" id="ProtNLM"/>
    </source>
</evidence>
<dbReference type="Pfam" id="PF02995">
    <property type="entry name" value="DUF229"/>
    <property type="match status" value="1"/>
</dbReference>
<keyword evidence="2" id="KW-0472">Membrane</keyword>
<name>A0AAV4AMX9_9GAST</name>
<keyword evidence="4" id="KW-1185">Reference proteome</keyword>
<dbReference type="EMBL" id="BLXT01003974">
    <property type="protein sequence ID" value="GFO08705.1"/>
    <property type="molecule type" value="Genomic_DNA"/>
</dbReference>
<dbReference type="PANTHER" id="PTHR10974:SF1">
    <property type="entry name" value="FI08016P-RELATED"/>
    <property type="match status" value="1"/>
</dbReference>
<reference evidence="3 4" key="1">
    <citation type="journal article" date="2021" name="Elife">
        <title>Chloroplast acquisition without the gene transfer in kleptoplastic sea slugs, Plakobranchus ocellatus.</title>
        <authorList>
            <person name="Maeda T."/>
            <person name="Takahashi S."/>
            <person name="Yoshida T."/>
            <person name="Shimamura S."/>
            <person name="Takaki Y."/>
            <person name="Nagai Y."/>
            <person name="Toyoda A."/>
            <person name="Suzuki Y."/>
            <person name="Arimoto A."/>
            <person name="Ishii H."/>
            <person name="Satoh N."/>
            <person name="Nishiyama T."/>
            <person name="Hasebe M."/>
            <person name="Maruyama T."/>
            <person name="Minagawa J."/>
            <person name="Obokata J."/>
            <person name="Shigenobu S."/>
        </authorList>
    </citation>
    <scope>NUCLEOTIDE SEQUENCE [LARGE SCALE GENOMIC DNA]</scope>
</reference>
<evidence type="ECO:0000313" key="4">
    <source>
        <dbReference type="Proteomes" id="UP000735302"/>
    </source>
</evidence>
<proteinExistence type="predicted"/>
<organism evidence="3 4">
    <name type="scientific">Plakobranchus ocellatus</name>
    <dbReference type="NCBI Taxonomy" id="259542"/>
    <lineage>
        <taxon>Eukaryota</taxon>
        <taxon>Metazoa</taxon>
        <taxon>Spiralia</taxon>
        <taxon>Lophotrochozoa</taxon>
        <taxon>Mollusca</taxon>
        <taxon>Gastropoda</taxon>
        <taxon>Heterobranchia</taxon>
        <taxon>Euthyneura</taxon>
        <taxon>Panpulmonata</taxon>
        <taxon>Sacoglossa</taxon>
        <taxon>Placobranchoidea</taxon>
        <taxon>Plakobranchidae</taxon>
        <taxon>Plakobranchus</taxon>
    </lineage>
</organism>
<sequence length="753" mass="86225">MLHTELYFLADALTLTIINRYNKMQALPNTQNNKRGAKLWRCMLARTRLQVVILLMAFWVCGLFMGSSTMVNLNNGVIRHVAVVANQMSKLYTRNRTVSPTLMISSSTPHNATRFLRRDGQNSVKNPVTPASNISLANVTKQKTSPPVSSAPVTSPSPEKACTFPEVDPFDPSLEKLLNRNKSVDCSVNAKNVVFLKEDQITIDPLKVEDVLKNGTEFGYCQYSVIRMKKGSDKQIEIVYTSPHFNESIKINNTDENIRVECFDSNKEPISRSYFAFVRVDSEQERVLGDSYKVHIDKHAPAETLSILMLGIDGFAKQHFARAMPKTRAFLMKELGALEMNKHSKLGYSTSPNVIPLLTGRTSEELTNDAKWKFNSHGWMDQINEAFIWSDARRLGYRTGLVMDQVLITAFHYLRHGFDRRPVGHYMRPIVVDSTNDKLMRKTKHCYGDEPEITKMHDYWLQLLHKYNSTKSNQTPFFAYSFLARLTHDDYNMAFAGDDLYLKFLKELKATNALNNTVLVWFSDHGERFGRIRHTYQGTIETNTPYLFFAFPPWFERKYPDVMRVFKTNQNRLTSHFDTYATMQDILNFQGVVGPKGQLPERNISFFREIPELRNCEHAQIPPEYCVCARFTKPQLSPGLDNYLGIVLRDKIMSNLKDHKDKCAELRLSAIESILEETDTGKKSKKGVRSFRMSIKTEPGNALFEATLSFDSTANKAKVVGEVARTNMYRGQAECVDTVELRRYCFCKTPSKQ</sequence>
<dbReference type="Proteomes" id="UP000735302">
    <property type="component" value="Unassembled WGS sequence"/>
</dbReference>
<accession>A0AAV4AMX9</accession>
<protein>
    <recommendedName>
        <fullName evidence="5">Sulfatase N-terminal domain-containing protein</fullName>
    </recommendedName>
</protein>
<gene>
    <name evidence="3" type="ORF">PoB_003521000</name>
</gene>
<dbReference type="InterPro" id="IPR004245">
    <property type="entry name" value="DUF229"/>
</dbReference>
<dbReference type="SUPFAM" id="SSF53649">
    <property type="entry name" value="Alkaline phosphatase-like"/>
    <property type="match status" value="1"/>
</dbReference>
<comment type="caution">
    <text evidence="3">The sequence shown here is derived from an EMBL/GenBank/DDBJ whole genome shotgun (WGS) entry which is preliminary data.</text>
</comment>
<keyword evidence="2" id="KW-0812">Transmembrane</keyword>
<dbReference type="Gene3D" id="3.40.720.10">
    <property type="entry name" value="Alkaline Phosphatase, subunit A"/>
    <property type="match status" value="1"/>
</dbReference>
<dbReference type="InterPro" id="IPR017850">
    <property type="entry name" value="Alkaline_phosphatase_core_sf"/>
</dbReference>
<feature type="compositionally biased region" description="Low complexity" evidence="1">
    <location>
        <begin position="144"/>
        <end position="158"/>
    </location>
</feature>
<dbReference type="GO" id="GO:0005615">
    <property type="term" value="C:extracellular space"/>
    <property type="evidence" value="ECO:0007669"/>
    <property type="project" value="TreeGrafter"/>
</dbReference>